<evidence type="ECO:0000313" key="3">
    <source>
        <dbReference type="Proteomes" id="UP000681075"/>
    </source>
</evidence>
<organism evidence="2 3">
    <name type="scientific">Roseiterribacter gracilis</name>
    <dbReference type="NCBI Taxonomy" id="2812848"/>
    <lineage>
        <taxon>Bacteria</taxon>
        <taxon>Pseudomonadati</taxon>
        <taxon>Pseudomonadota</taxon>
        <taxon>Alphaproteobacteria</taxon>
        <taxon>Rhodospirillales</taxon>
        <taxon>Roseiterribacteraceae</taxon>
        <taxon>Roseiterribacter</taxon>
    </lineage>
</organism>
<protein>
    <submittedName>
        <fullName evidence="2">Uncharacterized protein</fullName>
    </submittedName>
</protein>
<dbReference type="RefSeq" id="WP_420242265.1">
    <property type="nucleotide sequence ID" value="NZ_BOPV01000001.1"/>
</dbReference>
<sequence length="155" mass="16204">MRILLLAAALLLPVAASAGDTMVGGPSTWTWNAKESTLPPGSPAPKSQVMNVTKDDGTTVDWTITAVTADGQTTSKSWSGPFDGKLRPVQGRDGVSVGFGPAGKNAYLVKWEMTNGATGTETCTRSNGGKKITCKCSAKLPDGKTIDYVDVLDRN</sequence>
<accession>A0A8S8XD22</accession>
<reference evidence="2" key="1">
    <citation type="submission" date="2021-02" db="EMBL/GenBank/DDBJ databases">
        <title>Genome sequence of Rhodospirillales sp. strain TMPK1 isolated from soil.</title>
        <authorList>
            <person name="Nakai R."/>
            <person name="Kusada H."/>
            <person name="Tamaki H."/>
        </authorList>
    </citation>
    <scope>NUCLEOTIDE SEQUENCE</scope>
    <source>
        <strain evidence="2">TMPK1</strain>
    </source>
</reference>
<feature type="chain" id="PRO_5035825433" evidence="1">
    <location>
        <begin position="19"/>
        <end position="155"/>
    </location>
</feature>
<name>A0A8S8XD22_9PROT</name>
<gene>
    <name evidence="2" type="ORF">TMPK1_14040</name>
</gene>
<dbReference type="AlphaFoldDB" id="A0A8S8XD22"/>
<dbReference type="Proteomes" id="UP000681075">
    <property type="component" value="Unassembled WGS sequence"/>
</dbReference>
<dbReference type="EMBL" id="BOPV01000001">
    <property type="protein sequence ID" value="GIL39167.1"/>
    <property type="molecule type" value="Genomic_DNA"/>
</dbReference>
<comment type="caution">
    <text evidence="2">The sequence shown here is derived from an EMBL/GenBank/DDBJ whole genome shotgun (WGS) entry which is preliminary data.</text>
</comment>
<evidence type="ECO:0000313" key="2">
    <source>
        <dbReference type="EMBL" id="GIL39167.1"/>
    </source>
</evidence>
<feature type="signal peptide" evidence="1">
    <location>
        <begin position="1"/>
        <end position="18"/>
    </location>
</feature>
<evidence type="ECO:0000256" key="1">
    <source>
        <dbReference type="SAM" id="SignalP"/>
    </source>
</evidence>
<keyword evidence="3" id="KW-1185">Reference proteome</keyword>
<proteinExistence type="predicted"/>
<keyword evidence="1" id="KW-0732">Signal</keyword>